<dbReference type="EMBL" id="JBHULE010000001">
    <property type="protein sequence ID" value="MFD2561124.1"/>
    <property type="molecule type" value="Genomic_DNA"/>
</dbReference>
<gene>
    <name evidence="1" type="ORF">ACFSR1_00490</name>
</gene>
<keyword evidence="2" id="KW-1185">Reference proteome</keyword>
<sequence length="124" mass="14429">MITSYKTNFGLAEIYEDYIKVIINEGITVSPNDNNTLLEMVENHFQNKAFVYISHRINSYSIDPTVYLETAKIKSLVGLAVVSEDPRQEKQTLVEKTFFDKEFRHFNDMESALAWKEELLSKRS</sequence>
<dbReference type="Proteomes" id="UP001597319">
    <property type="component" value="Unassembled WGS sequence"/>
</dbReference>
<reference evidence="2" key="1">
    <citation type="journal article" date="2019" name="Int. J. Syst. Evol. Microbiol.">
        <title>The Global Catalogue of Microorganisms (GCM) 10K type strain sequencing project: providing services to taxonomists for standard genome sequencing and annotation.</title>
        <authorList>
            <consortium name="The Broad Institute Genomics Platform"/>
            <consortium name="The Broad Institute Genome Sequencing Center for Infectious Disease"/>
            <person name="Wu L."/>
            <person name="Ma J."/>
        </authorList>
    </citation>
    <scope>NUCLEOTIDE SEQUENCE [LARGE SCALE GENOMIC DNA]</scope>
    <source>
        <strain evidence="2">KCTC 52274</strain>
    </source>
</reference>
<proteinExistence type="predicted"/>
<dbReference type="InterPro" id="IPR036513">
    <property type="entry name" value="STAS_dom_sf"/>
</dbReference>
<comment type="caution">
    <text evidence="1">The sequence shown here is derived from an EMBL/GenBank/DDBJ whole genome shotgun (WGS) entry which is preliminary data.</text>
</comment>
<name>A0ABW5LAH2_9FLAO</name>
<evidence type="ECO:0000313" key="2">
    <source>
        <dbReference type="Proteomes" id="UP001597319"/>
    </source>
</evidence>
<accession>A0ABW5LAH2</accession>
<evidence type="ECO:0000313" key="1">
    <source>
        <dbReference type="EMBL" id="MFD2561124.1"/>
    </source>
</evidence>
<evidence type="ECO:0008006" key="3">
    <source>
        <dbReference type="Google" id="ProtNLM"/>
    </source>
</evidence>
<dbReference type="SUPFAM" id="SSF52091">
    <property type="entry name" value="SpoIIaa-like"/>
    <property type="match status" value="1"/>
</dbReference>
<protein>
    <recommendedName>
        <fullName evidence="3">STAS/SEC14 domain-containing protein</fullName>
    </recommendedName>
</protein>
<organism evidence="1 2">
    <name type="scientific">Aquimarina rubra</name>
    <dbReference type="NCBI Taxonomy" id="1920033"/>
    <lineage>
        <taxon>Bacteria</taxon>
        <taxon>Pseudomonadati</taxon>
        <taxon>Bacteroidota</taxon>
        <taxon>Flavobacteriia</taxon>
        <taxon>Flavobacteriales</taxon>
        <taxon>Flavobacteriaceae</taxon>
        <taxon>Aquimarina</taxon>
    </lineage>
</organism>
<dbReference type="RefSeq" id="WP_378288552.1">
    <property type="nucleotide sequence ID" value="NZ_JBHULE010000001.1"/>
</dbReference>